<evidence type="ECO:0000313" key="2">
    <source>
        <dbReference type="Proteomes" id="UP000006251"/>
    </source>
</evidence>
<comment type="caution">
    <text evidence="1">The sequence shown here is derived from an EMBL/GenBank/DDBJ whole genome shotgun (WGS) entry which is preliminary data.</text>
</comment>
<protein>
    <submittedName>
        <fullName evidence="1">Uncharacterized protein</fullName>
    </submittedName>
</protein>
<organism evidence="1 2">
    <name type="scientific">Brumicola pallidula DSM 14239 = ACAM 615</name>
    <dbReference type="NCBI Taxonomy" id="1121922"/>
    <lineage>
        <taxon>Bacteria</taxon>
        <taxon>Pseudomonadati</taxon>
        <taxon>Pseudomonadota</taxon>
        <taxon>Gammaproteobacteria</taxon>
        <taxon>Alteromonadales</taxon>
        <taxon>Alteromonadaceae</taxon>
        <taxon>Brumicola</taxon>
    </lineage>
</organism>
<accession>K6YXH1</accession>
<name>K6YXH1_9ALTE</name>
<sequence length="49" mass="5735">MTFTAFLEALYLEALYLGALKLEYKSLHGLYVLLNFNMEFNIKLSEEKT</sequence>
<evidence type="ECO:0000313" key="1">
    <source>
        <dbReference type="EMBL" id="GAC28681.1"/>
    </source>
</evidence>
<gene>
    <name evidence="1" type="ORF">GPAL_1819</name>
</gene>
<dbReference type="AlphaFoldDB" id="K6YXH1"/>
<dbReference type="EMBL" id="BAEQ01000028">
    <property type="protein sequence ID" value="GAC28681.1"/>
    <property type="molecule type" value="Genomic_DNA"/>
</dbReference>
<dbReference type="Proteomes" id="UP000006251">
    <property type="component" value="Unassembled WGS sequence"/>
</dbReference>
<reference evidence="2" key="1">
    <citation type="journal article" date="2014" name="Environ. Microbiol.">
        <title>Comparative genomics of the marine bacterial genus Glaciecola reveals the high degree of genomic diversity and genomic characteristic for cold adaptation.</title>
        <authorList>
            <person name="Qin Q.L."/>
            <person name="Xie B.B."/>
            <person name="Yu Y."/>
            <person name="Shu Y.L."/>
            <person name="Rong J.C."/>
            <person name="Zhang Y.J."/>
            <person name="Zhao D.L."/>
            <person name="Chen X.L."/>
            <person name="Zhang X.Y."/>
            <person name="Chen B."/>
            <person name="Zhou B.C."/>
            <person name="Zhang Y.Z."/>
        </authorList>
    </citation>
    <scope>NUCLEOTIDE SEQUENCE [LARGE SCALE GENOMIC DNA]</scope>
    <source>
        <strain evidence="2">ACAM 615</strain>
    </source>
</reference>
<keyword evidence="2" id="KW-1185">Reference proteome</keyword>
<proteinExistence type="predicted"/>